<dbReference type="Gene3D" id="3.40.190.10">
    <property type="entry name" value="Periplasmic binding protein-like II"/>
    <property type="match status" value="2"/>
</dbReference>
<reference evidence="4 5" key="1">
    <citation type="submission" date="2017-04" db="EMBL/GenBank/DDBJ databases">
        <authorList>
            <person name="Afonso C.L."/>
            <person name="Miller P.J."/>
            <person name="Scott M.A."/>
            <person name="Spackman E."/>
            <person name="Goraichik I."/>
            <person name="Dimitrov K.M."/>
            <person name="Suarez D.L."/>
            <person name="Swayne D.E."/>
        </authorList>
    </citation>
    <scope>NUCLEOTIDE SEQUENCE [LARGE SCALE GENOMIC DNA]</scope>
    <source>
        <strain evidence="4 5">DSM 43828</strain>
    </source>
</reference>
<feature type="signal peptide" evidence="3">
    <location>
        <begin position="1"/>
        <end position="25"/>
    </location>
</feature>
<dbReference type="SUPFAM" id="SSF53850">
    <property type="entry name" value="Periplasmic binding protein-like II"/>
    <property type="match status" value="1"/>
</dbReference>
<dbReference type="InterPro" id="IPR050490">
    <property type="entry name" value="Bact_solute-bd_prot1"/>
</dbReference>
<dbReference type="Pfam" id="PF01547">
    <property type="entry name" value="SBP_bac_1"/>
    <property type="match status" value="1"/>
</dbReference>
<dbReference type="AlphaFoldDB" id="A0A1Y5Y6E4"/>
<dbReference type="OrthoDB" id="8663148at2"/>
<accession>A0A1Y5Y6E4</accession>
<evidence type="ECO:0000313" key="5">
    <source>
        <dbReference type="Proteomes" id="UP000192674"/>
    </source>
</evidence>
<keyword evidence="5" id="KW-1185">Reference proteome</keyword>
<evidence type="ECO:0000256" key="3">
    <source>
        <dbReference type="SAM" id="SignalP"/>
    </source>
</evidence>
<feature type="chain" id="PRO_5013187249" evidence="3">
    <location>
        <begin position="26"/>
        <end position="427"/>
    </location>
</feature>
<organism evidence="4 5">
    <name type="scientific">Kibdelosporangium aridum</name>
    <dbReference type="NCBI Taxonomy" id="2030"/>
    <lineage>
        <taxon>Bacteria</taxon>
        <taxon>Bacillati</taxon>
        <taxon>Actinomycetota</taxon>
        <taxon>Actinomycetes</taxon>
        <taxon>Pseudonocardiales</taxon>
        <taxon>Pseudonocardiaceae</taxon>
        <taxon>Kibdelosporangium</taxon>
    </lineage>
</organism>
<comment type="similarity">
    <text evidence="1">Belongs to the bacterial solute-binding protein 1 family.</text>
</comment>
<evidence type="ECO:0000256" key="2">
    <source>
        <dbReference type="ARBA" id="ARBA00022448"/>
    </source>
</evidence>
<keyword evidence="2" id="KW-0813">Transport</keyword>
<keyword evidence="3" id="KW-0732">Signal</keyword>
<proteinExistence type="inferred from homology"/>
<sequence length="427" mass="46437">MNRAKALIATLLLCASSVTGCAAFAAPTLTVLGPWTGGEERAFRTVLSRFTERTGIEVRYQGTRAVNQVLQADVQKGQAPDVAALPSAGELARYARSNDLIPLRSGTLSEQQYGQQWRQLLNLGKAERYAVPVKADLKSVVWFNARVSDRKPRTWDELRTLTSDLIGRGLTPWCLGLEANSTSGWPGTDWIEDILLRQAGLANYQKWVAGTLPWTSPEVKQAWSRWGELIGLPGAVRGGQSGALLTYFLDAQKTMFDSPPGCVLEHLPSFAIGGYPPESQQRFDFFPFPATVANGPPAFHVGVNLAGMFRDSNAGRELMAFLASEEAQKIWPGLDGSTAFSVNERVRDSGLYDNRAVSKQVAQILTSNNTLCLDASDVMPGELADAFSRGVLTFVANPSRLDDVLEGLDKVQSGLPTQDRLAVSCSR</sequence>
<dbReference type="Proteomes" id="UP000192674">
    <property type="component" value="Unassembled WGS sequence"/>
</dbReference>
<evidence type="ECO:0000256" key="1">
    <source>
        <dbReference type="ARBA" id="ARBA00008520"/>
    </source>
</evidence>
<evidence type="ECO:0000313" key="4">
    <source>
        <dbReference type="EMBL" id="SMD25795.1"/>
    </source>
</evidence>
<dbReference type="PANTHER" id="PTHR43649:SF29">
    <property type="entry name" value="OSMOPROTECTIVE COMPOUNDS-BINDING PROTEIN GGTB"/>
    <property type="match status" value="1"/>
</dbReference>
<gene>
    <name evidence="4" type="ORF">SAMN05661093_09373</name>
</gene>
<protein>
    <submittedName>
        <fullName evidence="4">Alpha-glucoside transport system substrate-binding protein</fullName>
    </submittedName>
</protein>
<dbReference type="EMBL" id="FWXV01000012">
    <property type="protein sequence ID" value="SMD25795.1"/>
    <property type="molecule type" value="Genomic_DNA"/>
</dbReference>
<dbReference type="PANTHER" id="PTHR43649">
    <property type="entry name" value="ARABINOSE-BINDING PROTEIN-RELATED"/>
    <property type="match status" value="1"/>
</dbReference>
<name>A0A1Y5Y6E4_KIBAR</name>
<dbReference type="InterPro" id="IPR006059">
    <property type="entry name" value="SBP"/>
</dbReference>
<dbReference type="RefSeq" id="WP_084433643.1">
    <property type="nucleotide sequence ID" value="NZ_FWXV01000012.1"/>
</dbReference>
<dbReference type="PROSITE" id="PS51257">
    <property type="entry name" value="PROKAR_LIPOPROTEIN"/>
    <property type="match status" value="1"/>
</dbReference>